<organism evidence="6 7">
    <name type="scientific">Herbidospora solisilvae</name>
    <dbReference type="NCBI Taxonomy" id="2696284"/>
    <lineage>
        <taxon>Bacteria</taxon>
        <taxon>Bacillati</taxon>
        <taxon>Actinomycetota</taxon>
        <taxon>Actinomycetes</taxon>
        <taxon>Streptosporangiales</taxon>
        <taxon>Streptosporangiaceae</taxon>
        <taxon>Herbidospora</taxon>
    </lineage>
</organism>
<evidence type="ECO:0000256" key="2">
    <source>
        <dbReference type="ARBA" id="ARBA00023125"/>
    </source>
</evidence>
<comment type="caution">
    <text evidence="6">The sequence shown here is derived from an EMBL/GenBank/DDBJ whole genome shotgun (WGS) entry which is preliminary data.</text>
</comment>
<proteinExistence type="predicted"/>
<dbReference type="EMBL" id="WXEW01000003">
    <property type="protein sequence ID" value="NAS22643.1"/>
    <property type="molecule type" value="Genomic_DNA"/>
</dbReference>
<dbReference type="InterPro" id="IPR036390">
    <property type="entry name" value="WH_DNA-bd_sf"/>
</dbReference>
<evidence type="ECO:0000313" key="7">
    <source>
        <dbReference type="Proteomes" id="UP000479526"/>
    </source>
</evidence>
<dbReference type="Proteomes" id="UP000479526">
    <property type="component" value="Unassembled WGS sequence"/>
</dbReference>
<accession>A0A7C9JDW3</accession>
<name>A0A7C9JDW3_9ACTN</name>
<keyword evidence="7" id="KW-1185">Reference proteome</keyword>
<gene>
    <name evidence="6" type="ORF">GT755_13210</name>
</gene>
<dbReference type="AlphaFoldDB" id="A0A7C9JDW3"/>
<keyword evidence="3" id="KW-0804">Transcription</keyword>
<dbReference type="InterPro" id="IPR002577">
    <property type="entry name" value="HTH_HxlR"/>
</dbReference>
<dbReference type="Gene3D" id="1.10.10.10">
    <property type="entry name" value="Winged helix-like DNA-binding domain superfamily/Winged helix DNA-binding domain"/>
    <property type="match status" value="2"/>
</dbReference>
<keyword evidence="1" id="KW-0805">Transcription regulation</keyword>
<evidence type="ECO:0000313" key="6">
    <source>
        <dbReference type="EMBL" id="NAS22643.1"/>
    </source>
</evidence>
<dbReference type="SUPFAM" id="SSF46785">
    <property type="entry name" value="Winged helix' DNA-binding domain"/>
    <property type="match status" value="1"/>
</dbReference>
<dbReference type="PANTHER" id="PTHR33204">
    <property type="entry name" value="TRANSCRIPTIONAL REGULATOR, MARR FAMILY"/>
    <property type="match status" value="1"/>
</dbReference>
<dbReference type="InterPro" id="IPR036388">
    <property type="entry name" value="WH-like_DNA-bd_sf"/>
</dbReference>
<protein>
    <recommendedName>
        <fullName evidence="5">HTH hxlR-type domain-containing protein</fullName>
    </recommendedName>
</protein>
<feature type="compositionally biased region" description="Basic residues" evidence="4">
    <location>
        <begin position="175"/>
        <end position="187"/>
    </location>
</feature>
<sequence length="280" mass="31052">MRVPSTYADRNCSLARALEVVGERWTLLIVRDAFFEVRRFGDFATQLKIPRAVLTNRLTPKGVELWPVVRTLMSWGDAHYSPGGARRAVRHDGDGGLLDPAGRCERCGELVPVAETRVEPGPGFDPADEGDDPVSDAINAAAAARTDRLTPGSCRSTSLYSRHVKITVVARHRVRAPARGPAGRRRTGHAEGTAGRREPARPGERRMGLRPVRFRQPPLRLRPVRPGGRMFSQRLLRPAVRRPRDPQGAADLRAQPRHGAGRRRTARRGRDRVAPQPPRT</sequence>
<feature type="compositionally biased region" description="Basic residues" evidence="4">
    <location>
        <begin position="255"/>
        <end position="270"/>
    </location>
</feature>
<feature type="region of interest" description="Disordered" evidence="4">
    <location>
        <begin position="175"/>
        <end position="280"/>
    </location>
</feature>
<dbReference type="GO" id="GO:0003677">
    <property type="term" value="F:DNA binding"/>
    <property type="evidence" value="ECO:0007669"/>
    <property type="project" value="UniProtKB-KW"/>
</dbReference>
<keyword evidence="2" id="KW-0238">DNA-binding</keyword>
<feature type="compositionally biased region" description="Low complexity" evidence="4">
    <location>
        <begin position="210"/>
        <end position="229"/>
    </location>
</feature>
<evidence type="ECO:0000259" key="5">
    <source>
        <dbReference type="Pfam" id="PF01638"/>
    </source>
</evidence>
<evidence type="ECO:0000256" key="3">
    <source>
        <dbReference type="ARBA" id="ARBA00023163"/>
    </source>
</evidence>
<dbReference type="Pfam" id="PF01638">
    <property type="entry name" value="HxlR"/>
    <property type="match status" value="1"/>
</dbReference>
<evidence type="ECO:0000256" key="1">
    <source>
        <dbReference type="ARBA" id="ARBA00023015"/>
    </source>
</evidence>
<reference evidence="6 7" key="1">
    <citation type="submission" date="2020-01" db="EMBL/GenBank/DDBJ databases">
        <title>Herbidospora sp. NEAU-GS84 nov., a novel actinomycete isolated from soil.</title>
        <authorList>
            <person name="Han L."/>
        </authorList>
    </citation>
    <scope>NUCLEOTIDE SEQUENCE [LARGE SCALE GENOMIC DNA]</scope>
    <source>
        <strain evidence="6 7">NEAU-GS84</strain>
    </source>
</reference>
<evidence type="ECO:0000256" key="4">
    <source>
        <dbReference type="SAM" id="MobiDB-lite"/>
    </source>
</evidence>
<dbReference type="PANTHER" id="PTHR33204:SF18">
    <property type="entry name" value="TRANSCRIPTIONAL REGULATORY PROTEIN"/>
    <property type="match status" value="1"/>
</dbReference>
<feature type="domain" description="HTH hxlR-type" evidence="5">
    <location>
        <begin position="20"/>
        <end position="58"/>
    </location>
</feature>
<feature type="compositionally biased region" description="Basic and acidic residues" evidence="4">
    <location>
        <begin position="194"/>
        <end position="207"/>
    </location>
</feature>